<proteinExistence type="predicted"/>
<sequence length="58" mass="6700">MFEKGDGSLAHVNTIKHWEQYIGREEHHDDDTVPMWLTNASLVTWEASLTYEELAALL</sequence>
<evidence type="ECO:0000313" key="2">
    <source>
        <dbReference type="Proteomes" id="UP001162030"/>
    </source>
</evidence>
<evidence type="ECO:0000313" key="1">
    <source>
        <dbReference type="EMBL" id="CAI8850821.1"/>
    </source>
</evidence>
<name>A0ABM9I2Q0_9GAMM</name>
<accession>A0ABM9I2Q0</accession>
<keyword evidence="2" id="KW-1185">Reference proteome</keyword>
<reference evidence="1 2" key="1">
    <citation type="submission" date="2023-03" db="EMBL/GenBank/DDBJ databases">
        <authorList>
            <person name="Pearce D."/>
        </authorList>
    </citation>
    <scope>NUCLEOTIDE SEQUENCE [LARGE SCALE GENOMIC DNA]</scope>
    <source>
        <strain evidence="1">Msz</strain>
    </source>
</reference>
<dbReference type="EMBL" id="OX458333">
    <property type="protein sequence ID" value="CAI8850821.1"/>
    <property type="molecule type" value="Genomic_DNA"/>
</dbReference>
<dbReference type="Proteomes" id="UP001162030">
    <property type="component" value="Chromosome"/>
</dbReference>
<gene>
    <name evidence="1" type="ORF">MSZNOR_2504</name>
</gene>
<protein>
    <submittedName>
        <fullName evidence="1">Uncharacterized protein</fullName>
    </submittedName>
</protein>
<organism evidence="1 2">
    <name type="scientific">Methylocaldum szegediense</name>
    <dbReference type="NCBI Taxonomy" id="73780"/>
    <lineage>
        <taxon>Bacteria</taxon>
        <taxon>Pseudomonadati</taxon>
        <taxon>Pseudomonadota</taxon>
        <taxon>Gammaproteobacteria</taxon>
        <taxon>Methylococcales</taxon>
        <taxon>Methylococcaceae</taxon>
        <taxon>Methylocaldum</taxon>
    </lineage>
</organism>